<dbReference type="PROSITE" id="PS51257">
    <property type="entry name" value="PROKAR_LIPOPROTEIN"/>
    <property type="match status" value="1"/>
</dbReference>
<evidence type="ECO:0000256" key="1">
    <source>
        <dbReference type="SAM" id="SignalP"/>
    </source>
</evidence>
<protein>
    <recommendedName>
        <fullName evidence="4">Lipocalin-like domain-containing protein</fullName>
    </recommendedName>
</protein>
<evidence type="ECO:0000313" key="2">
    <source>
        <dbReference type="EMBL" id="MBB5183429.1"/>
    </source>
</evidence>
<sequence>MKKFLKFVMSFALVIGLAACGTNSSTHSASVKKPTDLTGTWQTEMDDDGSYMEAEIEDGTITVYFEQEETADQEETEALYWIGTYKAPKKHVTTYSWTSKGDTDQMENALLASQQSTKKFTYKNGQLKFKLSVSGVTTTKKMHQVEKEDDEDDDYEVDD</sequence>
<feature type="chain" id="PRO_5031566920" description="Lipocalin-like domain-containing protein" evidence="1">
    <location>
        <begin position="29"/>
        <end position="159"/>
    </location>
</feature>
<feature type="signal peptide" evidence="1">
    <location>
        <begin position="1"/>
        <end position="28"/>
    </location>
</feature>
<evidence type="ECO:0000313" key="3">
    <source>
        <dbReference type="Proteomes" id="UP000539953"/>
    </source>
</evidence>
<reference evidence="2 3" key="1">
    <citation type="submission" date="2020-08" db="EMBL/GenBank/DDBJ databases">
        <title>Genomic Encyclopedia of Type Strains, Phase IV (KMG-IV): sequencing the most valuable type-strain genomes for metagenomic binning, comparative biology and taxonomic classification.</title>
        <authorList>
            <person name="Goeker M."/>
        </authorList>
    </citation>
    <scope>NUCLEOTIDE SEQUENCE [LARGE SCALE GENOMIC DNA]</scope>
    <source>
        <strain evidence="2 3">DSM 25799</strain>
    </source>
</reference>
<name>A0A7W8FVA2_9FIRM</name>
<dbReference type="AlphaFoldDB" id="A0A7W8FVA2"/>
<organism evidence="2 3">
    <name type="scientific">Catenisphaera adipataccumulans</name>
    <dbReference type="NCBI Taxonomy" id="700500"/>
    <lineage>
        <taxon>Bacteria</taxon>
        <taxon>Bacillati</taxon>
        <taxon>Bacillota</taxon>
        <taxon>Erysipelotrichia</taxon>
        <taxon>Erysipelotrichales</taxon>
        <taxon>Erysipelotrichaceae</taxon>
        <taxon>Catenisphaera</taxon>
    </lineage>
</organism>
<keyword evidence="1" id="KW-0732">Signal</keyword>
<comment type="caution">
    <text evidence="2">The sequence shown here is derived from an EMBL/GenBank/DDBJ whole genome shotgun (WGS) entry which is preliminary data.</text>
</comment>
<evidence type="ECO:0008006" key="4">
    <source>
        <dbReference type="Google" id="ProtNLM"/>
    </source>
</evidence>
<keyword evidence="3" id="KW-1185">Reference proteome</keyword>
<dbReference type="Proteomes" id="UP000539953">
    <property type="component" value="Unassembled WGS sequence"/>
</dbReference>
<gene>
    <name evidence="2" type="ORF">HNQ47_001451</name>
</gene>
<dbReference type="RefSeq" id="WP_183328721.1">
    <property type="nucleotide sequence ID" value="NZ_JACHHK010000005.1"/>
</dbReference>
<accession>A0A7W8FVA2</accession>
<proteinExistence type="predicted"/>
<dbReference type="EMBL" id="JACHHK010000005">
    <property type="protein sequence ID" value="MBB5183429.1"/>
    <property type="molecule type" value="Genomic_DNA"/>
</dbReference>